<organism evidence="1">
    <name type="scientific">Photinus pyralis</name>
    <name type="common">Common eastern firefly</name>
    <name type="synonym">Lampyris pyralis</name>
    <dbReference type="NCBI Taxonomy" id="7054"/>
    <lineage>
        <taxon>Eukaryota</taxon>
        <taxon>Metazoa</taxon>
        <taxon>Ecdysozoa</taxon>
        <taxon>Arthropoda</taxon>
        <taxon>Hexapoda</taxon>
        <taxon>Insecta</taxon>
        <taxon>Pterygota</taxon>
        <taxon>Neoptera</taxon>
        <taxon>Endopterygota</taxon>
        <taxon>Coleoptera</taxon>
        <taxon>Polyphaga</taxon>
        <taxon>Elateriformia</taxon>
        <taxon>Elateroidea</taxon>
        <taxon>Lampyridae</taxon>
        <taxon>Lampyrinae</taxon>
        <taxon>Photinus</taxon>
    </lineage>
</organism>
<accession>A0A1Y1K0U6</accession>
<evidence type="ECO:0000313" key="1">
    <source>
        <dbReference type="EMBL" id="JAV54111.1"/>
    </source>
</evidence>
<dbReference type="EMBL" id="GEZM01097790">
    <property type="protein sequence ID" value="JAV54111.1"/>
    <property type="molecule type" value="Transcribed_RNA"/>
</dbReference>
<dbReference type="PANTHER" id="PTHR33198">
    <property type="entry name" value="ANK_REP_REGION DOMAIN-CONTAINING PROTEIN-RELATED"/>
    <property type="match status" value="1"/>
</dbReference>
<dbReference type="AlphaFoldDB" id="A0A1Y1K0U6"/>
<dbReference type="PANTHER" id="PTHR33198:SF8">
    <property type="entry name" value="CCHC-TYPE DOMAIN-CONTAINING PROTEIN"/>
    <property type="match status" value="1"/>
</dbReference>
<name>A0A1Y1K0U6_PHOPY</name>
<sequence>MQSLNQPKPMSMEGDLSKNWKKFVSGYKLFITATGSLNKEKGVRAAILLHCVGEEAREVFESFDLTEEEVKDPDAIIKKFEGYFVPEVNQSMERHRFNTRSQAKNENIEAYLADLRKIASNCNFGNLKNELIKDRIVCGVHDKRVKDRLLREQDLTLEKAVAICKAAEVTESMLKGLSEDKLEVSAVKKKGASSSGHWGKNVKYKCNNFVVDRDKRQHEQKRQTGTKSRRACYKCDKIHEYGKCPAYGQQCRKCYRLNHFAKRASKTGSRYGH</sequence>
<protein>
    <recommendedName>
        <fullName evidence="2">Retrotransposon gag domain-containing protein</fullName>
    </recommendedName>
</protein>
<proteinExistence type="predicted"/>
<reference evidence="1" key="1">
    <citation type="journal article" date="2016" name="Sci. Rep.">
        <title>Molecular characterization of firefly nuptial gifts: a multi-omics approach sheds light on postcopulatory sexual selection.</title>
        <authorList>
            <person name="Al-Wathiqui N."/>
            <person name="Fallon T.R."/>
            <person name="South A."/>
            <person name="Weng J.K."/>
            <person name="Lewis S.M."/>
        </authorList>
    </citation>
    <scope>NUCLEOTIDE SEQUENCE</scope>
</reference>
<evidence type="ECO:0008006" key="2">
    <source>
        <dbReference type="Google" id="ProtNLM"/>
    </source>
</evidence>